<protein>
    <recommendedName>
        <fullName evidence="2">Antitoxin</fullName>
    </recommendedName>
</protein>
<dbReference type="InterPro" id="IPR006442">
    <property type="entry name" value="Antitoxin_Phd/YefM"/>
</dbReference>
<reference evidence="3 6" key="2">
    <citation type="submission" date="2024-01" db="EMBL/GenBank/DDBJ databases">
        <title>Genome mining of biosynthetic gene clusters to explore secondary metabolites of Streptomyces sp.</title>
        <authorList>
            <person name="Baig A."/>
            <person name="Ajitkumar Shintre N."/>
            <person name="Kumar H."/>
            <person name="Anbarasu A."/>
            <person name="Ramaiah S."/>
        </authorList>
    </citation>
    <scope>NUCLEOTIDE SEQUENCE [LARGE SCALE GENOMIC DNA]</scope>
    <source>
        <strain evidence="3 6">A01</strain>
    </source>
</reference>
<dbReference type="Gene3D" id="3.40.1620.10">
    <property type="entry name" value="YefM-like domain"/>
    <property type="match status" value="1"/>
</dbReference>
<name>A0A7K2IYK6_9ACTN</name>
<dbReference type="EMBL" id="JAYMRS010000001">
    <property type="protein sequence ID" value="MFB8766474.1"/>
    <property type="molecule type" value="Genomic_DNA"/>
</dbReference>
<sequence>MSDETKSMGISEARANLTEVVNQVRLLGEPVVLMRRDKPQAAVVPMAWLEWAQAQLGAGKGPDSRQEG</sequence>
<dbReference type="SUPFAM" id="SSF143120">
    <property type="entry name" value="YefM-like"/>
    <property type="match status" value="1"/>
</dbReference>
<accession>A0A7K2IYK6</accession>
<evidence type="ECO:0000313" key="5">
    <source>
        <dbReference type="Proteomes" id="UP000467124"/>
    </source>
</evidence>
<dbReference type="InterPro" id="IPR036165">
    <property type="entry name" value="YefM-like_sf"/>
</dbReference>
<evidence type="ECO:0000313" key="4">
    <source>
        <dbReference type="EMBL" id="MYR35061.1"/>
    </source>
</evidence>
<keyword evidence="6" id="KW-1185">Reference proteome</keyword>
<proteinExistence type="inferred from homology"/>
<dbReference type="AlphaFoldDB" id="A0A7K2IYK6"/>
<dbReference type="Proteomes" id="UP001585053">
    <property type="component" value="Unassembled WGS sequence"/>
</dbReference>
<organism evidence="4 5">
    <name type="scientific">Nocardiopsis alba</name>
    <dbReference type="NCBI Taxonomy" id="53437"/>
    <lineage>
        <taxon>Bacteria</taxon>
        <taxon>Bacillati</taxon>
        <taxon>Actinomycetota</taxon>
        <taxon>Actinomycetes</taxon>
        <taxon>Streptosporangiales</taxon>
        <taxon>Nocardiopsidaceae</taxon>
        <taxon>Nocardiopsis</taxon>
    </lineage>
</organism>
<comment type="caution">
    <text evidence="4">The sequence shown here is derived from an EMBL/GenBank/DDBJ whole genome shotgun (WGS) entry which is preliminary data.</text>
</comment>
<dbReference type="RefSeq" id="WP_161111870.1">
    <property type="nucleotide sequence ID" value="NZ_JAYMRS010000001.1"/>
</dbReference>
<evidence type="ECO:0000313" key="3">
    <source>
        <dbReference type="EMBL" id="MFB8766474.1"/>
    </source>
</evidence>
<dbReference type="NCBIfam" id="TIGR01552">
    <property type="entry name" value="phd_fam"/>
    <property type="match status" value="1"/>
</dbReference>
<comment type="function">
    <text evidence="2">Antitoxin component of a type II toxin-antitoxin (TA) system.</text>
</comment>
<reference evidence="4 5" key="1">
    <citation type="journal article" date="2019" name="Nat. Commun.">
        <title>The antimicrobial potential of Streptomyces from insect microbiomes.</title>
        <authorList>
            <person name="Chevrette M.G."/>
            <person name="Carlson C.M."/>
            <person name="Ortega H.E."/>
            <person name="Thomas C."/>
            <person name="Ananiev G.E."/>
            <person name="Barns K.J."/>
            <person name="Book A.J."/>
            <person name="Cagnazzo J."/>
            <person name="Carlos C."/>
            <person name="Flanigan W."/>
            <person name="Grubbs K.J."/>
            <person name="Horn H.A."/>
            <person name="Hoffmann F.M."/>
            <person name="Klassen J.L."/>
            <person name="Knack J.J."/>
            <person name="Lewin G.R."/>
            <person name="McDonald B.R."/>
            <person name="Muller L."/>
            <person name="Melo W.G.P."/>
            <person name="Pinto-Tomas A.A."/>
            <person name="Schmitz A."/>
            <person name="Wendt-Pienkowski E."/>
            <person name="Wildman S."/>
            <person name="Zhao M."/>
            <person name="Zhang F."/>
            <person name="Bugni T.S."/>
            <person name="Andes D.R."/>
            <person name="Pupo M.T."/>
            <person name="Currie C.R."/>
        </authorList>
    </citation>
    <scope>NUCLEOTIDE SEQUENCE [LARGE SCALE GENOMIC DNA]</scope>
    <source>
        <strain evidence="4 5">SID5840</strain>
    </source>
</reference>
<evidence type="ECO:0000256" key="2">
    <source>
        <dbReference type="RuleBase" id="RU362080"/>
    </source>
</evidence>
<evidence type="ECO:0000313" key="6">
    <source>
        <dbReference type="Proteomes" id="UP001585053"/>
    </source>
</evidence>
<comment type="similarity">
    <text evidence="1 2">Belongs to the phD/YefM antitoxin family.</text>
</comment>
<gene>
    <name evidence="4" type="ORF">GTW20_23070</name>
    <name evidence="3" type="ORF">VSQ78_02090</name>
</gene>
<dbReference type="EMBL" id="WWHY01000001">
    <property type="protein sequence ID" value="MYR35061.1"/>
    <property type="molecule type" value="Genomic_DNA"/>
</dbReference>
<dbReference type="Proteomes" id="UP000467124">
    <property type="component" value="Unassembled WGS sequence"/>
</dbReference>
<dbReference type="Pfam" id="PF02604">
    <property type="entry name" value="PhdYeFM_antitox"/>
    <property type="match status" value="1"/>
</dbReference>
<evidence type="ECO:0000256" key="1">
    <source>
        <dbReference type="ARBA" id="ARBA00009981"/>
    </source>
</evidence>